<feature type="transmembrane region" description="Helical" evidence="1">
    <location>
        <begin position="105"/>
        <end position="122"/>
    </location>
</feature>
<keyword evidence="3" id="KW-1185">Reference proteome</keyword>
<proteinExistence type="predicted"/>
<evidence type="ECO:0000313" key="3">
    <source>
        <dbReference type="Proteomes" id="UP001160625"/>
    </source>
</evidence>
<protein>
    <submittedName>
        <fullName evidence="2">Uncharacterized protein</fullName>
    </submittedName>
</protein>
<organism evidence="2 3">
    <name type="scientific">Sphingomonas oryzagri</name>
    <dbReference type="NCBI Taxonomy" id="3042314"/>
    <lineage>
        <taxon>Bacteria</taxon>
        <taxon>Pseudomonadati</taxon>
        <taxon>Pseudomonadota</taxon>
        <taxon>Alphaproteobacteria</taxon>
        <taxon>Sphingomonadales</taxon>
        <taxon>Sphingomonadaceae</taxon>
        <taxon>Sphingomonas</taxon>
    </lineage>
</organism>
<evidence type="ECO:0000313" key="2">
    <source>
        <dbReference type="EMBL" id="MDH7638631.1"/>
    </source>
</evidence>
<name>A0ABT6N2M9_9SPHN</name>
<feature type="transmembrane region" description="Helical" evidence="1">
    <location>
        <begin position="37"/>
        <end position="57"/>
    </location>
</feature>
<sequence length="136" mass="14242">MIQRVARIAALVAVAVDGVGAWLDWQQDGRPISLRWAALATAIALVPCALAFVAAIAKRLRQPAGSLGAMRTIDTIRLPLVVPRGYVGAAVLGGIATLAAMGERFGLYIFFAGVALIALALSQARPRGAVRQLNRA</sequence>
<dbReference type="Proteomes" id="UP001160625">
    <property type="component" value="Unassembled WGS sequence"/>
</dbReference>
<keyword evidence="1" id="KW-0812">Transmembrane</keyword>
<gene>
    <name evidence="2" type="ORF">QGN17_07795</name>
</gene>
<dbReference type="RefSeq" id="WP_281043917.1">
    <property type="nucleotide sequence ID" value="NZ_JARYGZ010000001.1"/>
</dbReference>
<keyword evidence="1" id="KW-1133">Transmembrane helix</keyword>
<dbReference type="EMBL" id="JARYGZ010000001">
    <property type="protein sequence ID" value="MDH7638631.1"/>
    <property type="molecule type" value="Genomic_DNA"/>
</dbReference>
<evidence type="ECO:0000256" key="1">
    <source>
        <dbReference type="SAM" id="Phobius"/>
    </source>
</evidence>
<keyword evidence="1" id="KW-0472">Membrane</keyword>
<accession>A0ABT6N2M9</accession>
<reference evidence="2" key="1">
    <citation type="submission" date="2023-04" db="EMBL/GenBank/DDBJ databases">
        <title>Sphingomonas sp. MAHUQ-71 isolated from rice field.</title>
        <authorList>
            <person name="Huq M.A."/>
        </authorList>
    </citation>
    <scope>NUCLEOTIDE SEQUENCE</scope>
    <source>
        <strain evidence="2">MAHUQ-71</strain>
    </source>
</reference>
<comment type="caution">
    <text evidence="2">The sequence shown here is derived from an EMBL/GenBank/DDBJ whole genome shotgun (WGS) entry which is preliminary data.</text>
</comment>
<feature type="transmembrane region" description="Helical" evidence="1">
    <location>
        <begin position="78"/>
        <end position="99"/>
    </location>
</feature>